<keyword evidence="7" id="KW-0238">DNA-binding</keyword>
<dbReference type="InterPro" id="IPR039259">
    <property type="entry name" value="Protein_maelstrom"/>
</dbReference>
<dbReference type="InterPro" id="IPR036910">
    <property type="entry name" value="HMG_box_dom_sf"/>
</dbReference>
<keyword evidence="13" id="KW-1185">Reference proteome</keyword>
<dbReference type="GO" id="GO:0034587">
    <property type="term" value="P:piRNA processing"/>
    <property type="evidence" value="ECO:0007669"/>
    <property type="project" value="TreeGrafter"/>
</dbReference>
<evidence type="ECO:0000256" key="2">
    <source>
        <dbReference type="ARBA" id="ARBA00004496"/>
    </source>
</evidence>
<dbReference type="Gene3D" id="1.10.30.10">
    <property type="entry name" value="High mobility group box domain"/>
    <property type="match status" value="1"/>
</dbReference>
<dbReference type="GO" id="GO:0043565">
    <property type="term" value="F:sequence-specific DNA binding"/>
    <property type="evidence" value="ECO:0007669"/>
    <property type="project" value="TreeGrafter"/>
</dbReference>
<evidence type="ECO:0000256" key="10">
    <source>
        <dbReference type="ARBA" id="ARBA00023254"/>
    </source>
</evidence>
<evidence type="ECO:0000256" key="8">
    <source>
        <dbReference type="ARBA" id="ARBA00023158"/>
    </source>
</evidence>
<keyword evidence="6" id="KW-0221">Differentiation</keyword>
<dbReference type="GO" id="GO:0043186">
    <property type="term" value="C:P granule"/>
    <property type="evidence" value="ECO:0007669"/>
    <property type="project" value="TreeGrafter"/>
</dbReference>
<sequence>MASKYNGFLVFLNNYKKKQIDDGKRPPNFKTLIDIVKPLWNKLSVEEKNKYKDIATELNLKEKKPAATQTNKQNNCLHENSSDFYDMQRYITKLFKSISNKNELLDTNFILVHVNSHSHNGEQYYFPAEIAALQFNLKDGVKHTYHQIIGLSKIYPRGFAGGLREYADKFHQINCWENFPDDYKQILLEFIKFIEKVKDSEDTSEDLPYIYTIETEIGNDMMKTKASLGNLHKTVYKEIPETTQITKRVFKIGSLNRLFNELMNKMEIKIPVTFSKTAHDILESDMYGSGLGCMYHEVRDVAYKCSKARIIQWMSNMCMFIHKYSGLHIKPGKHMAIQLKNGSKMMIENEDVPLSKFNLKHEIAKNCTSSGN</sequence>
<keyword evidence="4" id="KW-0217">Developmental protein</keyword>
<proteinExistence type="inferred from homology"/>
<dbReference type="OrthoDB" id="24555at2759"/>
<dbReference type="GO" id="GO:0005634">
    <property type="term" value="C:nucleus"/>
    <property type="evidence" value="ECO:0007669"/>
    <property type="project" value="UniProtKB-SubCell"/>
</dbReference>
<evidence type="ECO:0000259" key="11">
    <source>
        <dbReference type="Pfam" id="PF13017"/>
    </source>
</evidence>
<evidence type="ECO:0000256" key="6">
    <source>
        <dbReference type="ARBA" id="ARBA00022782"/>
    </source>
</evidence>
<organism evidence="12 13">
    <name type="scientific">Cinara cedri</name>
    <dbReference type="NCBI Taxonomy" id="506608"/>
    <lineage>
        <taxon>Eukaryota</taxon>
        <taxon>Metazoa</taxon>
        <taxon>Ecdysozoa</taxon>
        <taxon>Arthropoda</taxon>
        <taxon>Hexapoda</taxon>
        <taxon>Insecta</taxon>
        <taxon>Pterygota</taxon>
        <taxon>Neoptera</taxon>
        <taxon>Paraneoptera</taxon>
        <taxon>Hemiptera</taxon>
        <taxon>Sternorrhyncha</taxon>
        <taxon>Aphidomorpha</taxon>
        <taxon>Aphidoidea</taxon>
        <taxon>Aphididae</taxon>
        <taxon>Lachninae</taxon>
        <taxon>Cinara</taxon>
    </lineage>
</organism>
<evidence type="ECO:0000256" key="4">
    <source>
        <dbReference type="ARBA" id="ARBA00022473"/>
    </source>
</evidence>
<feature type="domain" description="Maelstrom" evidence="11">
    <location>
        <begin position="122"/>
        <end position="335"/>
    </location>
</feature>
<dbReference type="SUPFAM" id="SSF47095">
    <property type="entry name" value="HMG-box"/>
    <property type="match status" value="1"/>
</dbReference>
<keyword evidence="9" id="KW-0539">Nucleus</keyword>
<dbReference type="AlphaFoldDB" id="A0A5E4M1P5"/>
<dbReference type="GO" id="GO:0030154">
    <property type="term" value="P:cell differentiation"/>
    <property type="evidence" value="ECO:0007669"/>
    <property type="project" value="UniProtKB-KW"/>
</dbReference>
<dbReference type="InterPro" id="IPR024970">
    <property type="entry name" value="Maelstrom"/>
</dbReference>
<comment type="subcellular location">
    <subcellularLocation>
        <location evidence="2">Cytoplasm</location>
    </subcellularLocation>
    <subcellularLocation>
        <location evidence="1">Nucleus</location>
    </subcellularLocation>
</comment>
<keyword evidence="5" id="KW-0963">Cytoplasm</keyword>
<dbReference type="EMBL" id="CABPRJ010000010">
    <property type="protein sequence ID" value="VVC25181.1"/>
    <property type="molecule type" value="Genomic_DNA"/>
</dbReference>
<dbReference type="GO" id="GO:0045892">
    <property type="term" value="P:negative regulation of DNA-templated transcription"/>
    <property type="evidence" value="ECO:0007669"/>
    <property type="project" value="TreeGrafter"/>
</dbReference>
<protein>
    <submittedName>
        <fullName evidence="12">High mobility group box domain,Maelstrom domain</fullName>
    </submittedName>
</protein>
<evidence type="ECO:0000256" key="3">
    <source>
        <dbReference type="ARBA" id="ARBA00007057"/>
    </source>
</evidence>
<dbReference type="Pfam" id="PF13017">
    <property type="entry name" value="Maelstrom"/>
    <property type="match status" value="1"/>
</dbReference>
<keyword evidence="8" id="KW-0943">RNA-mediated gene silencing</keyword>
<dbReference type="GO" id="GO:0060964">
    <property type="term" value="P:regulation of miRNA-mediated gene silencing"/>
    <property type="evidence" value="ECO:0007669"/>
    <property type="project" value="InterPro"/>
</dbReference>
<dbReference type="GO" id="GO:0007283">
    <property type="term" value="P:spermatogenesis"/>
    <property type="evidence" value="ECO:0007669"/>
    <property type="project" value="TreeGrafter"/>
</dbReference>
<comment type="similarity">
    <text evidence="3">Belongs to the maelstrom family.</text>
</comment>
<gene>
    <name evidence="12" type="ORF">CINCED_3A020549</name>
</gene>
<dbReference type="Proteomes" id="UP000325440">
    <property type="component" value="Unassembled WGS sequence"/>
</dbReference>
<dbReference type="PANTHER" id="PTHR21358:SF4">
    <property type="entry name" value="PROTEIN MAELSTROM HOMOLOG"/>
    <property type="match status" value="1"/>
</dbReference>
<keyword evidence="10" id="KW-0469">Meiosis</keyword>
<dbReference type="GO" id="GO:0007140">
    <property type="term" value="P:male meiotic nuclear division"/>
    <property type="evidence" value="ECO:0007669"/>
    <property type="project" value="TreeGrafter"/>
</dbReference>
<evidence type="ECO:0000256" key="7">
    <source>
        <dbReference type="ARBA" id="ARBA00023125"/>
    </source>
</evidence>
<evidence type="ECO:0000256" key="1">
    <source>
        <dbReference type="ARBA" id="ARBA00004123"/>
    </source>
</evidence>
<evidence type="ECO:0000256" key="9">
    <source>
        <dbReference type="ARBA" id="ARBA00023242"/>
    </source>
</evidence>
<evidence type="ECO:0000256" key="5">
    <source>
        <dbReference type="ARBA" id="ARBA00022490"/>
    </source>
</evidence>
<evidence type="ECO:0000313" key="13">
    <source>
        <dbReference type="Proteomes" id="UP000325440"/>
    </source>
</evidence>
<dbReference type="PANTHER" id="PTHR21358">
    <property type="entry name" value="PROTEIN MAELSTROM HOMOLOG"/>
    <property type="match status" value="1"/>
</dbReference>
<accession>A0A5E4M1P5</accession>
<reference evidence="12 13" key="1">
    <citation type="submission" date="2019-08" db="EMBL/GenBank/DDBJ databases">
        <authorList>
            <person name="Alioto T."/>
            <person name="Alioto T."/>
            <person name="Gomez Garrido J."/>
        </authorList>
    </citation>
    <scope>NUCLEOTIDE SEQUENCE [LARGE SCALE GENOMIC DNA]</scope>
</reference>
<evidence type="ECO:0000313" key="12">
    <source>
        <dbReference type="EMBL" id="VVC25181.1"/>
    </source>
</evidence>
<name>A0A5E4M1P5_9HEMI</name>